<dbReference type="Pfam" id="PF13844">
    <property type="entry name" value="Glyco_transf_41"/>
    <property type="match status" value="1"/>
</dbReference>
<evidence type="ECO:0000256" key="8">
    <source>
        <dbReference type="PROSITE-ProRule" id="PRU00339"/>
    </source>
</evidence>
<keyword evidence="9" id="KW-0732">Signal</keyword>
<dbReference type="InterPro" id="IPR051939">
    <property type="entry name" value="Glycosyltr_41/O-GlcNAc_trsf"/>
</dbReference>
<dbReference type="GO" id="GO:0097363">
    <property type="term" value="F:protein O-acetylglucosaminyltransferase activity"/>
    <property type="evidence" value="ECO:0007669"/>
    <property type="project" value="UniProtKB-EC"/>
</dbReference>
<feature type="signal peptide" evidence="9">
    <location>
        <begin position="1"/>
        <end position="22"/>
    </location>
</feature>
<evidence type="ECO:0000256" key="3">
    <source>
        <dbReference type="ARBA" id="ARBA00011970"/>
    </source>
</evidence>
<feature type="domain" description="O-GlcNAc transferase C-terminal" evidence="10">
    <location>
        <begin position="575"/>
        <end position="744"/>
    </location>
</feature>
<dbReference type="InterPro" id="IPR029489">
    <property type="entry name" value="OGT/SEC/SPY_C"/>
</dbReference>
<feature type="repeat" description="TPR" evidence="8">
    <location>
        <begin position="184"/>
        <end position="217"/>
    </location>
</feature>
<evidence type="ECO:0000256" key="2">
    <source>
        <dbReference type="ARBA" id="ARBA00005386"/>
    </source>
</evidence>
<dbReference type="Gene3D" id="3.90.550.10">
    <property type="entry name" value="Spore Coat Polysaccharide Biosynthesis Protein SpsA, Chain A"/>
    <property type="match status" value="1"/>
</dbReference>
<dbReference type="SUPFAM" id="SSF48452">
    <property type="entry name" value="TPR-like"/>
    <property type="match status" value="1"/>
</dbReference>
<comment type="similarity">
    <text evidence="2">Belongs to the glycosyltransferase 41 family. O-GlcNAc transferase subfamily.</text>
</comment>
<dbReference type="Gene3D" id="3.40.50.11380">
    <property type="match status" value="1"/>
</dbReference>
<dbReference type="EC" id="2.4.1.255" evidence="3"/>
<evidence type="ECO:0000313" key="11">
    <source>
        <dbReference type="EMBL" id="KAF0726037.1"/>
    </source>
</evidence>
<dbReference type="CDD" id="cd00761">
    <property type="entry name" value="Glyco_tranf_GTA_type"/>
    <property type="match status" value="1"/>
</dbReference>
<keyword evidence="5" id="KW-0808">Transferase</keyword>
<evidence type="ECO:0000256" key="5">
    <source>
        <dbReference type="ARBA" id="ARBA00022679"/>
    </source>
</evidence>
<feature type="repeat" description="TPR" evidence="8">
    <location>
        <begin position="150"/>
        <end position="183"/>
    </location>
</feature>
<dbReference type="AlphaFoldDB" id="A0A6G0WGE3"/>
<feature type="chain" id="PRO_5026077344" description="protein O-GlcNAc transferase" evidence="9">
    <location>
        <begin position="23"/>
        <end position="1136"/>
    </location>
</feature>
<dbReference type="PANTHER" id="PTHR44835:SF1">
    <property type="entry name" value="PROTEIN O-GLCNAC TRANSFERASE"/>
    <property type="match status" value="1"/>
</dbReference>
<dbReference type="EMBL" id="VJMJ01000228">
    <property type="protein sequence ID" value="KAF0726037.1"/>
    <property type="molecule type" value="Genomic_DNA"/>
</dbReference>
<dbReference type="Pfam" id="PF14559">
    <property type="entry name" value="TPR_19"/>
    <property type="match status" value="1"/>
</dbReference>
<feature type="repeat" description="TPR" evidence="8">
    <location>
        <begin position="218"/>
        <end position="251"/>
    </location>
</feature>
<dbReference type="PANTHER" id="PTHR44835">
    <property type="entry name" value="UDP-N-ACETYLGLUCOSAMINE--PEPTIDE N-ACETYLGLUCOSAMINYLTRANSFERASE SPINDLY-RELATED"/>
    <property type="match status" value="1"/>
</dbReference>
<dbReference type="SUPFAM" id="SSF53448">
    <property type="entry name" value="Nucleotide-diphospho-sugar transferases"/>
    <property type="match status" value="1"/>
</dbReference>
<dbReference type="InterPro" id="IPR019734">
    <property type="entry name" value="TPR_rpt"/>
</dbReference>
<keyword evidence="6" id="KW-0677">Repeat</keyword>
<keyword evidence="12" id="KW-1185">Reference proteome</keyword>
<keyword evidence="4" id="KW-0328">Glycosyltransferase</keyword>
<proteinExistence type="inferred from homology"/>
<dbReference type="Gene3D" id="1.25.40.10">
    <property type="entry name" value="Tetratricopeptide repeat domain"/>
    <property type="match status" value="1"/>
</dbReference>
<dbReference type="VEuPathDB" id="FungiDB:AeMF1_000451"/>
<evidence type="ECO:0000259" key="10">
    <source>
        <dbReference type="Pfam" id="PF13844"/>
    </source>
</evidence>
<protein>
    <recommendedName>
        <fullName evidence="3">protein O-GlcNAc transferase</fullName>
        <ecNumber evidence="3">2.4.1.255</ecNumber>
    </recommendedName>
</protein>
<gene>
    <name evidence="11" type="ORF">Ae201684_015624</name>
</gene>
<comment type="caution">
    <text evidence="11">The sequence shown here is derived from an EMBL/GenBank/DDBJ whole genome shotgun (WGS) entry which is preliminary data.</text>
</comment>
<evidence type="ECO:0000313" key="12">
    <source>
        <dbReference type="Proteomes" id="UP000481153"/>
    </source>
</evidence>
<comment type="pathway">
    <text evidence="1">Protein modification; protein glycosylation.</text>
</comment>
<dbReference type="Proteomes" id="UP000481153">
    <property type="component" value="Unassembled WGS sequence"/>
</dbReference>
<evidence type="ECO:0000256" key="1">
    <source>
        <dbReference type="ARBA" id="ARBA00004922"/>
    </source>
</evidence>
<dbReference type="Gene3D" id="3.40.50.2000">
    <property type="entry name" value="Glycogen Phosphorylase B"/>
    <property type="match status" value="1"/>
</dbReference>
<dbReference type="PROSITE" id="PS50005">
    <property type="entry name" value="TPR"/>
    <property type="match status" value="3"/>
</dbReference>
<dbReference type="SUPFAM" id="SSF53756">
    <property type="entry name" value="UDP-Glycosyltransferase/glycogen phosphorylase"/>
    <property type="match status" value="1"/>
</dbReference>
<accession>A0A6G0WGE3</accession>
<name>A0A6G0WGE3_9STRA</name>
<dbReference type="InterPro" id="IPR029044">
    <property type="entry name" value="Nucleotide-diphossugar_trans"/>
</dbReference>
<organism evidence="11 12">
    <name type="scientific">Aphanomyces euteiches</name>
    <dbReference type="NCBI Taxonomy" id="100861"/>
    <lineage>
        <taxon>Eukaryota</taxon>
        <taxon>Sar</taxon>
        <taxon>Stramenopiles</taxon>
        <taxon>Oomycota</taxon>
        <taxon>Saprolegniomycetes</taxon>
        <taxon>Saprolegniales</taxon>
        <taxon>Verrucalvaceae</taxon>
        <taxon>Aphanomyces</taxon>
    </lineage>
</organism>
<evidence type="ECO:0000256" key="6">
    <source>
        <dbReference type="ARBA" id="ARBA00022737"/>
    </source>
</evidence>
<dbReference type="InterPro" id="IPR011990">
    <property type="entry name" value="TPR-like_helical_dom_sf"/>
</dbReference>
<dbReference type="SMART" id="SM00028">
    <property type="entry name" value="TPR"/>
    <property type="match status" value="5"/>
</dbReference>
<keyword evidence="7 8" id="KW-0802">TPR repeat</keyword>
<sequence length="1136" mass="127825">MQLDAWIAGAISLLVLVHAGLSEQSSGLKEQAEISQIISTSGVNQFPLEQELQVIKDDKNLSQSAFDDIAVSHGELQARYNLPCVFPKHMHETAHNCWGDFMAASSSSALPFQTLYAYAKFVEGTGDSSQAIHAFERALGAAKQPSDEVLDAMNRLGLLWIQKERPDLAIIAFERALAWFPKEAAILGNLARGYLDQGNLQAALQWMLAALEVKPFDAEIHHNIGGIYQQLGQLNDAMRHWQMSTALNPTIPSPLFGIAMTLGHVGRANEAVSTFAKAIDVSMKYDPSSLDLARLQWATALLPQVYDSVDDIRVVREEFSKALLDLWEQSPLKLPRNLLVTTGSGSLGYYLVYQGERDKPHRRLLAQIYESSAPQLLHVAPHVEQRRHDTWTFANTKRYLDVNTTQTQSRRIRLGVLSAFLFHHSVGLLLQGVLTRLSNSTYEIILLRFPAREDDVTKRVQAHASRDILLPKDIWQAQAQIAALKLDILLFSEVSDDDEPSGLIHLALRSIVFWGHAVTSGIPSVDYFITSTLFDSRAEDFTETLYKMSSLTTIFHRPRFSFDTSALMPFLNRSRVMYLVPQTLYKLHPAMDAIFAAILDRLPQSYLVLLEGPLPELATQVKERLARTLPPQTMADRVVFVPFLSTDAFLTLCQLADVVLDPFPLGGGRSSFEIFSVGTPIVVHKPRTTVLQLTSAMYTKMGILDCIAKTDEAYVDIALQLGANASYRDAISRQIQDRSSVLFESSSAQVVDDWDRCLHTILALPPPPRLNESVYGFRLNVLGRAIEIHLSEWDKPSQVAAEIAAALDLEPLHRWFVQTQIYKAHMRRFQQAVLTMDLLPGLPPFTFRFGDDVSLAMQYFLWQNQASVTREQLDYLIATVQARLGGADSSPAWIASRQMVRPPSTIIGAPPSVACLTVVVTTCKRLDLFMATMRSFQPYVGRVKICMVLVIDDHSTSQDRDAMKQAFPELSFIYSRRKGHAHSMNLLLDLVTTRYVLYLEDDWQWQAPLPRHPLEHALEVLKVEPHVVQVLLNTQEDSGWRRQDYFLHEFGVVHHSFGYWAGFSLNPGVWDLERLRTCAIRFNETNDIFEREFSLQVWQCGLQVAMLPYTTAVHIGAPPGTNGSAYVLNGMRRRFD</sequence>
<reference evidence="11 12" key="1">
    <citation type="submission" date="2019-07" db="EMBL/GenBank/DDBJ databases">
        <title>Genomics analysis of Aphanomyces spp. identifies a new class of oomycete effector associated with host adaptation.</title>
        <authorList>
            <person name="Gaulin E."/>
        </authorList>
    </citation>
    <scope>NUCLEOTIDE SEQUENCE [LARGE SCALE GENOMIC DNA]</scope>
    <source>
        <strain evidence="11 12">ATCC 201684</strain>
    </source>
</reference>
<evidence type="ECO:0000256" key="4">
    <source>
        <dbReference type="ARBA" id="ARBA00022676"/>
    </source>
</evidence>
<evidence type="ECO:0000256" key="9">
    <source>
        <dbReference type="SAM" id="SignalP"/>
    </source>
</evidence>
<evidence type="ECO:0000256" key="7">
    <source>
        <dbReference type="ARBA" id="ARBA00022803"/>
    </source>
</evidence>